<dbReference type="Proteomes" id="UP001259420">
    <property type="component" value="Unassembled WGS sequence"/>
</dbReference>
<dbReference type="EMBL" id="JAVDSD010000003">
    <property type="protein sequence ID" value="MDR6606952.1"/>
    <property type="molecule type" value="Genomic_DNA"/>
</dbReference>
<comment type="caution">
    <text evidence="1">The sequence shown here is derived from an EMBL/GenBank/DDBJ whole genome shotgun (WGS) entry which is preliminary data.</text>
</comment>
<name>A0ACC6JK88_9PSED</name>
<accession>A0ACC6JK88</accession>
<reference evidence="1" key="1">
    <citation type="submission" date="2023-07" db="EMBL/GenBank/DDBJ databases">
        <title>Sorghum-associated microbial communities from plants grown in Nebraska, USA.</title>
        <authorList>
            <person name="Schachtman D."/>
        </authorList>
    </citation>
    <scope>NUCLEOTIDE SEQUENCE</scope>
    <source>
        <strain evidence="1">BE46</strain>
    </source>
</reference>
<protein>
    <submittedName>
        <fullName evidence="1">Uncharacterized protein</fullName>
    </submittedName>
</protein>
<proteinExistence type="predicted"/>
<evidence type="ECO:0000313" key="2">
    <source>
        <dbReference type="Proteomes" id="UP001259420"/>
    </source>
</evidence>
<organism evidence="1 2">
    <name type="scientific">Pseudomonas synxantha</name>
    <dbReference type="NCBI Taxonomy" id="47883"/>
    <lineage>
        <taxon>Bacteria</taxon>
        <taxon>Pseudomonadati</taxon>
        <taxon>Pseudomonadota</taxon>
        <taxon>Gammaproteobacteria</taxon>
        <taxon>Pseudomonadales</taxon>
        <taxon>Pseudomonadaceae</taxon>
        <taxon>Pseudomonas</taxon>
    </lineage>
</organism>
<keyword evidence="2" id="KW-1185">Reference proteome</keyword>
<sequence length="116" mass="13500">MLQLEQRLLSQTTRRDAEEVSRLLADDFVEFGASGNIWSKADVVEQLPQEVFTPRTITEFTAKQLSERSVLVTYHCHTAAINSLRSSIWRKRDEQWQMVFHQGTLFCRSELARDGR</sequence>
<gene>
    <name evidence="1" type="ORF">J2X87_002018</name>
</gene>
<evidence type="ECO:0000313" key="1">
    <source>
        <dbReference type="EMBL" id="MDR6606952.1"/>
    </source>
</evidence>